<sequence>MTQATTTAEAMVGSDRVSSSDGGQLPSMMVVVQLGWMMNNRRWTTVSNTAEVTQHSRGVRQLQGARAT</sequence>
<dbReference type="Gramene" id="NC6G0098150.1">
    <property type="protein sequence ID" value="NC6G0098150.1:cds"/>
    <property type="gene ID" value="NC6G0098150"/>
</dbReference>
<protein>
    <submittedName>
        <fullName evidence="2">Uncharacterized protein</fullName>
    </submittedName>
</protein>
<evidence type="ECO:0000313" key="2">
    <source>
        <dbReference type="EMBL" id="VVW52050.1"/>
    </source>
</evidence>
<feature type="compositionally biased region" description="Low complexity" evidence="1">
    <location>
        <begin position="12"/>
        <end position="23"/>
    </location>
</feature>
<organism evidence="2">
    <name type="scientific">Nymphaea colorata</name>
    <name type="common">pocket water lily</name>
    <dbReference type="NCBI Taxonomy" id="210225"/>
    <lineage>
        <taxon>Eukaryota</taxon>
        <taxon>Viridiplantae</taxon>
        <taxon>Streptophyta</taxon>
        <taxon>Embryophyta</taxon>
        <taxon>Tracheophyta</taxon>
        <taxon>Spermatophyta</taxon>
        <taxon>Magnoliopsida</taxon>
        <taxon>Nymphaeales</taxon>
        <taxon>Nymphaeaceae</taxon>
        <taxon>Nymphaea</taxon>
    </lineage>
</organism>
<dbReference type="EMBL" id="LR721784">
    <property type="protein sequence ID" value="VVW52050.1"/>
    <property type="molecule type" value="Genomic_DNA"/>
</dbReference>
<gene>
    <name evidence="2" type="ORF">NYM_LOCUS21263</name>
</gene>
<name>A0A5K1EHU0_9MAGN</name>
<feature type="region of interest" description="Disordered" evidence="1">
    <location>
        <begin position="1"/>
        <end position="24"/>
    </location>
</feature>
<dbReference type="AlphaFoldDB" id="A0A5K1EHU0"/>
<proteinExistence type="predicted"/>
<accession>A0A5K1EHU0</accession>
<reference evidence="2" key="1">
    <citation type="submission" date="2019-09" db="EMBL/GenBank/DDBJ databases">
        <authorList>
            <person name="Zhang L."/>
        </authorList>
    </citation>
    <scope>NUCLEOTIDE SEQUENCE</scope>
</reference>
<evidence type="ECO:0000256" key="1">
    <source>
        <dbReference type="SAM" id="MobiDB-lite"/>
    </source>
</evidence>